<evidence type="ECO:0000313" key="1">
    <source>
        <dbReference type="EMBL" id="GCC17710.1"/>
    </source>
</evidence>
<sequence>MWGMPFQSSGRFGGNRHRAAADVTVTDAEHRPIKILDNCDGDYDKPEAMLKWGDEQHGSFTNNVIIEAEGESVHTLAQIFRPGEE</sequence>
<dbReference type="AlphaFoldDB" id="A0A401RHW8"/>
<protein>
    <submittedName>
        <fullName evidence="1">Uncharacterized protein</fullName>
    </submittedName>
</protein>
<dbReference type="Proteomes" id="UP000287033">
    <property type="component" value="Unassembled WGS sequence"/>
</dbReference>
<keyword evidence="2" id="KW-1185">Reference proteome</keyword>
<proteinExistence type="predicted"/>
<accession>A0A401RHW8</accession>
<reference evidence="1 2" key="1">
    <citation type="journal article" date="2018" name="Nat. Ecol. Evol.">
        <title>Shark genomes provide insights into elasmobranch evolution and the origin of vertebrates.</title>
        <authorList>
            <person name="Hara Y"/>
            <person name="Yamaguchi K"/>
            <person name="Onimaru K"/>
            <person name="Kadota M"/>
            <person name="Koyanagi M"/>
            <person name="Keeley SD"/>
            <person name="Tatsumi K"/>
            <person name="Tanaka K"/>
            <person name="Motone F"/>
            <person name="Kageyama Y"/>
            <person name="Nozu R"/>
            <person name="Adachi N"/>
            <person name="Nishimura O"/>
            <person name="Nakagawa R"/>
            <person name="Tanegashima C"/>
            <person name="Kiyatake I"/>
            <person name="Matsumoto R"/>
            <person name="Murakumo K"/>
            <person name="Nishida K"/>
            <person name="Terakita A"/>
            <person name="Kuratani S"/>
            <person name="Sato K"/>
            <person name="Hyodo S Kuraku.S."/>
        </authorList>
    </citation>
    <scope>NUCLEOTIDE SEQUENCE [LARGE SCALE GENOMIC DNA]</scope>
</reference>
<comment type="caution">
    <text evidence="1">The sequence shown here is derived from an EMBL/GenBank/DDBJ whole genome shotgun (WGS) entry which is preliminary data.</text>
</comment>
<name>A0A401RHW8_CHIPU</name>
<evidence type="ECO:0000313" key="2">
    <source>
        <dbReference type="Proteomes" id="UP000287033"/>
    </source>
</evidence>
<organism evidence="1 2">
    <name type="scientific">Chiloscyllium punctatum</name>
    <name type="common">Brownbanded bambooshark</name>
    <name type="synonym">Hemiscyllium punctatum</name>
    <dbReference type="NCBI Taxonomy" id="137246"/>
    <lineage>
        <taxon>Eukaryota</taxon>
        <taxon>Metazoa</taxon>
        <taxon>Chordata</taxon>
        <taxon>Craniata</taxon>
        <taxon>Vertebrata</taxon>
        <taxon>Chondrichthyes</taxon>
        <taxon>Elasmobranchii</taxon>
        <taxon>Galeomorphii</taxon>
        <taxon>Galeoidea</taxon>
        <taxon>Orectolobiformes</taxon>
        <taxon>Hemiscylliidae</taxon>
        <taxon>Chiloscyllium</taxon>
    </lineage>
</organism>
<gene>
    <name evidence="1" type="ORF">chiPu_0017654</name>
</gene>
<dbReference type="EMBL" id="BEZZ01001338">
    <property type="protein sequence ID" value="GCC17710.1"/>
    <property type="molecule type" value="Genomic_DNA"/>
</dbReference>